<name>A0A8X6PP67_NEPPI</name>
<feature type="domain" description="EGF-like" evidence="10">
    <location>
        <begin position="470"/>
        <end position="510"/>
    </location>
</feature>
<evidence type="ECO:0000313" key="12">
    <source>
        <dbReference type="Proteomes" id="UP000887013"/>
    </source>
</evidence>
<dbReference type="Pfam" id="PF12036">
    <property type="entry name" value="DUF3522"/>
    <property type="match status" value="1"/>
</dbReference>
<keyword evidence="4 8" id="KW-0812">Transmembrane</keyword>
<keyword evidence="9" id="KW-0732">Signal</keyword>
<evidence type="ECO:0000256" key="1">
    <source>
        <dbReference type="ARBA" id="ARBA00004651"/>
    </source>
</evidence>
<dbReference type="OrthoDB" id="69646at2759"/>
<dbReference type="PROSITE" id="PS00022">
    <property type="entry name" value="EGF_1"/>
    <property type="match status" value="1"/>
</dbReference>
<protein>
    <submittedName>
        <fullName evidence="11">Transmembrane protein 8B</fullName>
    </submittedName>
</protein>
<feature type="signal peptide" evidence="9">
    <location>
        <begin position="1"/>
        <end position="21"/>
    </location>
</feature>
<feature type="transmembrane region" description="Helical" evidence="8">
    <location>
        <begin position="521"/>
        <end position="544"/>
    </location>
</feature>
<evidence type="ECO:0000256" key="3">
    <source>
        <dbReference type="ARBA" id="ARBA00022475"/>
    </source>
</evidence>
<proteinExistence type="inferred from homology"/>
<keyword evidence="12" id="KW-1185">Reference proteome</keyword>
<dbReference type="InterPro" id="IPR021910">
    <property type="entry name" value="NGX6/PGAP6/MYMK"/>
</dbReference>
<keyword evidence="7" id="KW-0245">EGF-like domain</keyword>
<organism evidence="11 12">
    <name type="scientific">Nephila pilipes</name>
    <name type="common">Giant wood spider</name>
    <name type="synonym">Nephila maculata</name>
    <dbReference type="NCBI Taxonomy" id="299642"/>
    <lineage>
        <taxon>Eukaryota</taxon>
        <taxon>Metazoa</taxon>
        <taxon>Ecdysozoa</taxon>
        <taxon>Arthropoda</taxon>
        <taxon>Chelicerata</taxon>
        <taxon>Arachnida</taxon>
        <taxon>Araneae</taxon>
        <taxon>Araneomorphae</taxon>
        <taxon>Entelegynae</taxon>
        <taxon>Araneoidea</taxon>
        <taxon>Nephilidae</taxon>
        <taxon>Nephila</taxon>
    </lineage>
</organism>
<accession>A0A8X6PP67</accession>
<dbReference type="PANTHER" id="PTHR14319:SF3">
    <property type="entry name" value="TRANSMEMBRANE PROTEIN-LIKE PROTEIN"/>
    <property type="match status" value="1"/>
</dbReference>
<dbReference type="InterPro" id="IPR000742">
    <property type="entry name" value="EGF"/>
</dbReference>
<dbReference type="PROSITE" id="PS01186">
    <property type="entry name" value="EGF_2"/>
    <property type="match status" value="1"/>
</dbReference>
<evidence type="ECO:0000259" key="10">
    <source>
        <dbReference type="PROSITE" id="PS50026"/>
    </source>
</evidence>
<gene>
    <name evidence="11" type="primary">TMEM8B</name>
    <name evidence="11" type="ORF">NPIL_534841</name>
</gene>
<dbReference type="PROSITE" id="PS50026">
    <property type="entry name" value="EGF_3"/>
    <property type="match status" value="1"/>
</dbReference>
<evidence type="ECO:0000256" key="8">
    <source>
        <dbReference type="SAM" id="Phobius"/>
    </source>
</evidence>
<keyword evidence="7" id="KW-1015">Disulfide bond</keyword>
<comment type="subcellular location">
    <subcellularLocation>
        <location evidence="1">Cell membrane</location>
        <topology evidence="1">Multi-pass membrane protein</topology>
    </subcellularLocation>
</comment>
<evidence type="ECO:0000256" key="7">
    <source>
        <dbReference type="PROSITE-ProRule" id="PRU00076"/>
    </source>
</evidence>
<keyword evidence="6 8" id="KW-0472">Membrane</keyword>
<sequence>MTVIEIWILSVFIFCPGAVNSDSLQTQILEARQLFPFRSYKDVQLFHYTIPNQVTFASFQYKANGSFHCPSKTVAVYLQYGSYPVMSLQNSTYPNFFAVHRLFLHDVILHSDFVPVMINITNPLPGNWYAAAFLIENTERIAQKGLFTPCLSWLSSSLKFTAAVNVISLLQETEISQTISSTQLYRFFALKNSWSSKIYLTNCSSQDKCPVIIRARQLGLPSANDTNSVSVNCGFSDDCSLNIVPAGNNWNYFSIENDMSGVLHFTLNIRTENCEDSFLDVEDSVKHNDSTDNDINFKSRNSSNVFQHSALCWPNIPLIRISLPTNLAFEYNLPPEEGDVYPFILNISNTKYTLTSFEVLSTVDIGGTLVVELAVSPFMNLSQNNVTVLGCLSYGFRPNSEDTDCADGRRLIANTSSWEHRLSTLFVPYPEAGVWYFRMKAQCYDAYHTNTSLHVIPCELPKTPIFLRIRSTPCVSGHCGKYGTCYQYVSGGLIFSTCNCIAGWKGWGCTDNSTARSNSELMLDVLLLTLSNLLFIPAVVLSAYRRYFTEAFVYFATMTSSAFYHACDAEVYSFCLIRLNVLQFCDFYLAILSIWVTLIAMAKLPNSVQSFVHMAGAVGVALGVEYDRTGLWVFVLPTGIGLIILITSWITRCYRKHLCYPSRRIWLFCLLPGAVLALCGLIIYAFFETKDNYSFVHSIWHATIALSVLFLLPKGKTACKSTPEPTSSCSYIRVGDVGCHDASQPIEGVIHV</sequence>
<evidence type="ECO:0000256" key="6">
    <source>
        <dbReference type="ARBA" id="ARBA00023136"/>
    </source>
</evidence>
<reference evidence="11" key="1">
    <citation type="submission" date="2020-08" db="EMBL/GenBank/DDBJ databases">
        <title>Multicomponent nature underlies the extraordinary mechanical properties of spider dragline silk.</title>
        <authorList>
            <person name="Kono N."/>
            <person name="Nakamura H."/>
            <person name="Mori M."/>
            <person name="Yoshida Y."/>
            <person name="Ohtoshi R."/>
            <person name="Malay A.D."/>
            <person name="Moran D.A.P."/>
            <person name="Tomita M."/>
            <person name="Numata K."/>
            <person name="Arakawa K."/>
        </authorList>
    </citation>
    <scope>NUCLEOTIDE SEQUENCE</scope>
</reference>
<comment type="similarity">
    <text evidence="2">Belongs to the TMEM8 family.</text>
</comment>
<comment type="caution">
    <text evidence="7">Lacks conserved residue(s) required for the propagation of feature annotation.</text>
</comment>
<dbReference type="PANTHER" id="PTHR14319">
    <property type="entry name" value="FIVE-SPAN TRANSMEMBRANE PROTEIN M83"/>
    <property type="match status" value="1"/>
</dbReference>
<evidence type="ECO:0000256" key="9">
    <source>
        <dbReference type="SAM" id="SignalP"/>
    </source>
</evidence>
<dbReference type="AlphaFoldDB" id="A0A8X6PP67"/>
<keyword evidence="5 8" id="KW-1133">Transmembrane helix</keyword>
<evidence type="ECO:0000256" key="5">
    <source>
        <dbReference type="ARBA" id="ARBA00022989"/>
    </source>
</evidence>
<feature type="transmembrane region" description="Helical" evidence="8">
    <location>
        <begin position="693"/>
        <end position="712"/>
    </location>
</feature>
<feature type="transmembrane region" description="Helical" evidence="8">
    <location>
        <begin position="665"/>
        <end position="687"/>
    </location>
</feature>
<feature type="transmembrane region" description="Helical" evidence="8">
    <location>
        <begin position="631"/>
        <end position="653"/>
    </location>
</feature>
<dbReference type="Proteomes" id="UP000887013">
    <property type="component" value="Unassembled WGS sequence"/>
</dbReference>
<dbReference type="GO" id="GO:0005886">
    <property type="term" value="C:plasma membrane"/>
    <property type="evidence" value="ECO:0007669"/>
    <property type="project" value="UniProtKB-SubCell"/>
</dbReference>
<comment type="caution">
    <text evidence="11">The sequence shown here is derived from an EMBL/GenBank/DDBJ whole genome shotgun (WGS) entry which is preliminary data.</text>
</comment>
<evidence type="ECO:0000256" key="2">
    <source>
        <dbReference type="ARBA" id="ARBA00005542"/>
    </source>
</evidence>
<feature type="chain" id="PRO_5036479783" evidence="9">
    <location>
        <begin position="22"/>
        <end position="752"/>
    </location>
</feature>
<evidence type="ECO:0000256" key="4">
    <source>
        <dbReference type="ARBA" id="ARBA00022692"/>
    </source>
</evidence>
<keyword evidence="3" id="KW-1003">Cell membrane</keyword>
<dbReference type="EMBL" id="BMAW01117713">
    <property type="protein sequence ID" value="GFT76540.1"/>
    <property type="molecule type" value="Genomic_DNA"/>
</dbReference>
<evidence type="ECO:0000313" key="11">
    <source>
        <dbReference type="EMBL" id="GFT76540.1"/>
    </source>
</evidence>
<feature type="transmembrane region" description="Helical" evidence="8">
    <location>
        <begin position="587"/>
        <end position="604"/>
    </location>
</feature>
<feature type="disulfide bond" evidence="7">
    <location>
        <begin position="500"/>
        <end position="509"/>
    </location>
</feature>